<dbReference type="EC" id="2.7.1.166" evidence="4 15"/>
<evidence type="ECO:0000256" key="10">
    <source>
        <dbReference type="ARBA" id="ARBA00022840"/>
    </source>
</evidence>
<protein>
    <recommendedName>
        <fullName evidence="13 15">3-deoxy-D-manno-octulosonic acid kinase</fullName>
        <shortName evidence="15">Kdo kinase</shortName>
        <ecNumber evidence="4 15">2.7.1.166</ecNumber>
    </recommendedName>
</protein>
<dbReference type="Proteomes" id="UP000594059">
    <property type="component" value="Chromosome"/>
</dbReference>
<evidence type="ECO:0000256" key="2">
    <source>
        <dbReference type="ARBA" id="ARBA00004713"/>
    </source>
</evidence>
<dbReference type="RefSeq" id="WP_193984045.1">
    <property type="nucleotide sequence ID" value="NZ_CP063656.1"/>
</dbReference>
<comment type="function">
    <text evidence="15">Catalyzes the ATP-dependent phosphorylation of the 3-deoxy-D-manno-octulosonic acid (Kdo) residue in Kdo-lipid IV(A) at the 4-OH position.</text>
</comment>
<comment type="similarity">
    <text evidence="3 15">Belongs to the protein kinase superfamily. KdkA/RfaP family.</text>
</comment>
<evidence type="ECO:0000256" key="4">
    <source>
        <dbReference type="ARBA" id="ARBA00011988"/>
    </source>
</evidence>
<dbReference type="UniPathway" id="UPA00958"/>
<gene>
    <name evidence="15" type="primary">kdkA</name>
    <name evidence="16" type="ORF">INQ41_09820</name>
</gene>
<keyword evidence="6 15" id="KW-0997">Cell inner membrane</keyword>
<evidence type="ECO:0000256" key="7">
    <source>
        <dbReference type="ARBA" id="ARBA00022679"/>
    </source>
</evidence>
<reference evidence="16 17" key="1">
    <citation type="submission" date="2020-10" db="EMBL/GenBank/DDBJ databases">
        <title>complete genome sequencing of Lysobacter sp. H21R20.</title>
        <authorList>
            <person name="Bae J.-W."/>
            <person name="Lee S.-Y."/>
        </authorList>
    </citation>
    <scope>NUCLEOTIDE SEQUENCE [LARGE SCALE GENOMIC DNA]</scope>
    <source>
        <strain evidence="16 17">H21R20</strain>
    </source>
</reference>
<comment type="pathway">
    <text evidence="2 15">Bacterial outer membrane biogenesis; LPS core biosynthesis.</text>
</comment>
<dbReference type="GO" id="GO:0016773">
    <property type="term" value="F:phosphotransferase activity, alcohol group as acceptor"/>
    <property type="evidence" value="ECO:0007669"/>
    <property type="project" value="UniProtKB-UniRule"/>
</dbReference>
<keyword evidence="9 15" id="KW-0418">Kinase</keyword>
<dbReference type="GO" id="GO:0005524">
    <property type="term" value="F:ATP binding"/>
    <property type="evidence" value="ECO:0007669"/>
    <property type="project" value="UniProtKB-UniRule"/>
</dbReference>
<keyword evidence="11 15" id="KW-0448">Lipopolysaccharide biosynthesis</keyword>
<evidence type="ECO:0000313" key="16">
    <source>
        <dbReference type="EMBL" id="QOW18961.1"/>
    </source>
</evidence>
<dbReference type="AlphaFoldDB" id="A0A7S6UET8"/>
<evidence type="ECO:0000256" key="8">
    <source>
        <dbReference type="ARBA" id="ARBA00022741"/>
    </source>
</evidence>
<comment type="subcellular location">
    <subcellularLocation>
        <location evidence="1 15">Cell inner membrane</location>
        <topology evidence="1 15">Peripheral membrane protein</topology>
        <orientation evidence="1 15">Cytoplasmic side</orientation>
    </subcellularLocation>
</comment>
<keyword evidence="7 15" id="KW-0808">Transferase</keyword>
<dbReference type="NCBIfam" id="NF002475">
    <property type="entry name" value="PRK01723.1"/>
    <property type="match status" value="1"/>
</dbReference>
<keyword evidence="5 15" id="KW-1003">Cell membrane</keyword>
<dbReference type="SUPFAM" id="SSF56112">
    <property type="entry name" value="Protein kinase-like (PK-like)"/>
    <property type="match status" value="1"/>
</dbReference>
<keyword evidence="8 15" id="KW-0547">Nucleotide-binding</keyword>
<dbReference type="GO" id="GO:0016301">
    <property type="term" value="F:kinase activity"/>
    <property type="evidence" value="ECO:0007669"/>
    <property type="project" value="UniProtKB-KW"/>
</dbReference>
<evidence type="ECO:0000256" key="12">
    <source>
        <dbReference type="ARBA" id="ARBA00023136"/>
    </source>
</evidence>
<dbReference type="EMBL" id="CP063656">
    <property type="protein sequence ID" value="QOW18961.1"/>
    <property type="molecule type" value="Genomic_DNA"/>
</dbReference>
<evidence type="ECO:0000256" key="9">
    <source>
        <dbReference type="ARBA" id="ARBA00022777"/>
    </source>
</evidence>
<evidence type="ECO:0000256" key="3">
    <source>
        <dbReference type="ARBA" id="ARBA00010327"/>
    </source>
</evidence>
<keyword evidence="10 15" id="KW-0067">ATP-binding</keyword>
<proteinExistence type="inferred from homology"/>
<dbReference type="InterPro" id="IPR011009">
    <property type="entry name" value="Kinase-like_dom_sf"/>
</dbReference>
<dbReference type="GO" id="GO:0009244">
    <property type="term" value="P:lipopolysaccharide core region biosynthetic process"/>
    <property type="evidence" value="ECO:0007669"/>
    <property type="project" value="UniProtKB-UniRule"/>
</dbReference>
<organism evidence="16 17">
    <name type="scientific">Novilysobacter ciconiae</name>
    <dbReference type="NCBI Taxonomy" id="2781022"/>
    <lineage>
        <taxon>Bacteria</taxon>
        <taxon>Pseudomonadati</taxon>
        <taxon>Pseudomonadota</taxon>
        <taxon>Gammaproteobacteria</taxon>
        <taxon>Lysobacterales</taxon>
        <taxon>Lysobacteraceae</taxon>
        <taxon>Novilysobacter</taxon>
    </lineage>
</organism>
<name>A0A7S6UET8_9GAMM</name>
<keyword evidence="12 15" id="KW-0472">Membrane</keyword>
<sequence>MTGFDSAEGLTPFREGSGYGAILFDTKRVRQAEPEWFTPTWWQHQARPVESGGRGGAWFVDAPFGQAVLRRYLRGGLVANLSRDRYVWRGAMSTRSFAEFRLSRAMIERGVPVPPPIAAMYRREGLFYRCAILIERLPDVRTLADRAIVAGDGAPWEEAGRLVARAHRAGLDHADLNAHNLMFDSRGRGWVIDLDRGRIVIPATGWRERNLARLKRSLLKVRGNRAVADVERDFERLRRAYDNVWERGY</sequence>
<evidence type="ECO:0000256" key="5">
    <source>
        <dbReference type="ARBA" id="ARBA00022475"/>
    </source>
</evidence>
<feature type="active site" evidence="15">
    <location>
        <position position="175"/>
    </location>
</feature>
<dbReference type="GO" id="GO:0005886">
    <property type="term" value="C:plasma membrane"/>
    <property type="evidence" value="ECO:0007669"/>
    <property type="project" value="UniProtKB-SubCell"/>
</dbReference>
<comment type="catalytic activity">
    <reaction evidence="14 15">
        <text>an alpha-Kdo-(2-&gt;6)-lipid IVA + ATP = a 4-O-phospho-alpha-Kdo-(2-&gt;6)-lipid IVA + ADP + H(+)</text>
        <dbReference type="Rhea" id="RHEA:74271"/>
        <dbReference type="ChEBI" id="CHEBI:15378"/>
        <dbReference type="ChEBI" id="CHEBI:30616"/>
        <dbReference type="ChEBI" id="CHEBI:176428"/>
        <dbReference type="ChEBI" id="CHEBI:193140"/>
        <dbReference type="ChEBI" id="CHEBI:456216"/>
        <dbReference type="EC" id="2.7.1.166"/>
    </reaction>
</comment>
<dbReference type="Gene3D" id="1.10.510.10">
    <property type="entry name" value="Transferase(Phosphotransferase) domain 1"/>
    <property type="match status" value="1"/>
</dbReference>
<dbReference type="InterPro" id="IPR022826">
    <property type="entry name" value="KDO_kinase"/>
</dbReference>
<evidence type="ECO:0000256" key="6">
    <source>
        <dbReference type="ARBA" id="ARBA00022519"/>
    </source>
</evidence>
<evidence type="ECO:0000256" key="1">
    <source>
        <dbReference type="ARBA" id="ARBA00004515"/>
    </source>
</evidence>
<evidence type="ECO:0000256" key="15">
    <source>
        <dbReference type="HAMAP-Rule" id="MF_00521"/>
    </source>
</evidence>
<evidence type="ECO:0000313" key="17">
    <source>
        <dbReference type="Proteomes" id="UP000594059"/>
    </source>
</evidence>
<accession>A0A7S6UET8</accession>
<evidence type="ECO:0000256" key="13">
    <source>
        <dbReference type="ARBA" id="ARBA00029511"/>
    </source>
</evidence>
<dbReference type="Pfam" id="PF06293">
    <property type="entry name" value="Kdo"/>
    <property type="match status" value="1"/>
</dbReference>
<keyword evidence="17" id="KW-1185">Reference proteome</keyword>
<evidence type="ECO:0000256" key="14">
    <source>
        <dbReference type="ARBA" id="ARBA00034417"/>
    </source>
</evidence>
<dbReference type="KEGG" id="lcic:INQ41_09820"/>
<dbReference type="HAMAP" id="MF_00521">
    <property type="entry name" value="KDO_kinase"/>
    <property type="match status" value="1"/>
</dbReference>
<evidence type="ECO:0000256" key="11">
    <source>
        <dbReference type="ARBA" id="ARBA00022985"/>
    </source>
</evidence>